<organism evidence="1 2">
    <name type="scientific">Arachis duranensis</name>
    <name type="common">Wild peanut</name>
    <dbReference type="NCBI Taxonomy" id="130453"/>
    <lineage>
        <taxon>Eukaryota</taxon>
        <taxon>Viridiplantae</taxon>
        <taxon>Streptophyta</taxon>
        <taxon>Embryophyta</taxon>
        <taxon>Tracheophyta</taxon>
        <taxon>Spermatophyta</taxon>
        <taxon>Magnoliopsida</taxon>
        <taxon>eudicotyledons</taxon>
        <taxon>Gunneridae</taxon>
        <taxon>Pentapetalae</taxon>
        <taxon>rosids</taxon>
        <taxon>fabids</taxon>
        <taxon>Fabales</taxon>
        <taxon>Fabaceae</taxon>
        <taxon>Papilionoideae</taxon>
        <taxon>50 kb inversion clade</taxon>
        <taxon>dalbergioids sensu lato</taxon>
        <taxon>Dalbergieae</taxon>
        <taxon>Pterocarpus clade</taxon>
        <taxon>Arachis</taxon>
    </lineage>
</organism>
<keyword evidence="1" id="KW-1185">Reference proteome</keyword>
<dbReference type="AlphaFoldDB" id="A0A6P4CF58"/>
<dbReference type="Gene3D" id="3.30.70.270">
    <property type="match status" value="1"/>
</dbReference>
<dbReference type="SUPFAM" id="SSF56672">
    <property type="entry name" value="DNA/RNA polymerases"/>
    <property type="match status" value="1"/>
</dbReference>
<dbReference type="PANTHER" id="PTHR45835">
    <property type="entry name" value="YALI0A06105P"/>
    <property type="match status" value="1"/>
</dbReference>
<dbReference type="InterPro" id="IPR043128">
    <property type="entry name" value="Rev_trsase/Diguanyl_cyclase"/>
</dbReference>
<dbReference type="PANTHER" id="PTHR45835:SF99">
    <property type="entry name" value="CHROMO DOMAIN-CONTAINING PROTEIN-RELATED"/>
    <property type="match status" value="1"/>
</dbReference>
<sequence>MTKLTRKETPFGWTSECEESFQTLKQKLTSAPVSVLLEPHELSKGMRRWMELLKDYDSEMSYHRGKAKVVADALSRRCRKSLFEPVTDFNARLRWRIQKAQQDERKLQELFQPVGDKRCEHFTKDGEGLWRYKGRICIPDVGSGIQVCACQKAKIEHQKQSEMIQPLEIPQWKWEGIATDFVTGLLKTRLGVDAVWVIMVRLDKSAHFLPIRVNYSLEELDITSRDPDF</sequence>
<reference evidence="1" key="1">
    <citation type="journal article" date="2016" name="Nat. Genet.">
        <title>The genome sequences of Arachis duranensis and Arachis ipaensis, the diploid ancestors of cultivated peanut.</title>
        <authorList>
            <person name="Bertioli D.J."/>
            <person name="Cannon S.B."/>
            <person name="Froenicke L."/>
            <person name="Huang G."/>
            <person name="Farmer A.D."/>
            <person name="Cannon E.K."/>
            <person name="Liu X."/>
            <person name="Gao D."/>
            <person name="Clevenger J."/>
            <person name="Dash S."/>
            <person name="Ren L."/>
            <person name="Moretzsohn M.C."/>
            <person name="Shirasawa K."/>
            <person name="Huang W."/>
            <person name="Vidigal B."/>
            <person name="Abernathy B."/>
            <person name="Chu Y."/>
            <person name="Niederhuth C.E."/>
            <person name="Umale P."/>
            <person name="Araujo A.C."/>
            <person name="Kozik A."/>
            <person name="Kim K.D."/>
            <person name="Burow M.D."/>
            <person name="Varshney R.K."/>
            <person name="Wang X."/>
            <person name="Zhang X."/>
            <person name="Barkley N."/>
            <person name="Guimaraes P.M."/>
            <person name="Isobe S."/>
            <person name="Guo B."/>
            <person name="Liao B."/>
            <person name="Stalker H.T."/>
            <person name="Schmitz R.J."/>
            <person name="Scheffler B.E."/>
            <person name="Leal-Bertioli S.C."/>
            <person name="Xun X."/>
            <person name="Jackson S.A."/>
            <person name="Michelmore R."/>
            <person name="Ozias-Akins P."/>
        </authorList>
    </citation>
    <scope>NUCLEOTIDE SEQUENCE [LARGE SCALE GENOMIC DNA]</scope>
    <source>
        <strain evidence="1">cv. V14167</strain>
    </source>
</reference>
<protein>
    <submittedName>
        <fullName evidence="2">Uncharacterized protein LOC107475069</fullName>
    </submittedName>
</protein>
<accession>A0A6P4CF58</accession>
<dbReference type="RefSeq" id="XP_015950203.1">
    <property type="nucleotide sequence ID" value="XM_016094717.1"/>
</dbReference>
<evidence type="ECO:0000313" key="1">
    <source>
        <dbReference type="Proteomes" id="UP000515211"/>
    </source>
</evidence>
<dbReference type="GeneID" id="107475069"/>
<dbReference type="KEGG" id="adu:107475069"/>
<dbReference type="Proteomes" id="UP000515211">
    <property type="component" value="Chromosome 2"/>
</dbReference>
<name>A0A6P4CF58_ARADU</name>
<reference evidence="2" key="2">
    <citation type="submission" date="2025-08" db="UniProtKB">
        <authorList>
            <consortium name="RefSeq"/>
        </authorList>
    </citation>
    <scope>IDENTIFICATION</scope>
    <source>
        <tissue evidence="2">Whole plant</tissue>
    </source>
</reference>
<proteinExistence type="predicted"/>
<dbReference type="InterPro" id="IPR043502">
    <property type="entry name" value="DNA/RNA_pol_sf"/>
</dbReference>
<gene>
    <name evidence="2" type="primary">LOC107475069</name>
</gene>
<evidence type="ECO:0000313" key="2">
    <source>
        <dbReference type="RefSeq" id="XP_015950203.1"/>
    </source>
</evidence>